<dbReference type="STRING" id="1185876.BN8_04990"/>
<sequence length="966" mass="107720">MPTHCRSSRPGRHDFFPRINLIPGTMKRLAFLAERLPNGYPYRTHLLLASVGVAILIGVIQQGLGEPSMHDLAIAYARTGANVDGIISTWRQTDNRLVWAWLEVLVDIFLFIPAYTATVMVWCWFCAHETLYVRNPAHPRLGRLMNVAGRLLAITIWFTVLADLLENTTMLQWLLGHDGFLSPGAMRLIWWLKIGPIATAFWYVALHPIAIAFSVWDTVRRWLFGRRGFYTTTLTRLVRHMIRRRQQRLRVVDAVSDRCERFPPSQATLRDRLTGLWKGFLNVQIIVYLLAASALVFQLGQFDEIFYLLLTQKQGIGTVLFSTGLSLAWWSLTVYICSKVMLYIQPSYYGALNPAHPEAAARQIVRFRNELQVLRLMPLILAGLPFVIAIVTVLANYYQLHFPWTFEPISPDGFGPAVRFYSVLLTLVLIAVGLLWLLRRFDRRLQYTDIVLFGSESPVRDYAMLVDLAPRSILFGQGTVVGLLMVFLPSAGLALAQGIGLYAVVLFWLCGFAFLITILYQLNQLPRYPVLVVAGLLVLIFSRCNDNTSIQESPLPAPPREALETYYRRWLDHRPPTGKGDTLPLPVVVVATAGGGIRATNWTTECLVSLRDSIPNFDRYVFGISGVSGGGVGAATYIASLKGFIEPDSAFRIRLRSVVTQDLISPAVASALFRGGVNNFSPVPIPDLDRNRWIEDAWQNALFSQPLDTAVQQTLRQSFLRLWTPGSTGLPCLFLNTTIAETGQKGILANVSLGQTSDSLNAFFDVADLFSSFGHDVPYKTATFLCARFPFVTSGGKATGPLPNIESGAPITYHMLDGGYVENTGIVTAVQVIRTLQRVTPGGRWRGRPVQYYLLFLRNGSVSEQAANVSLFKFANEPLKGFLQSWERAGVGLDQLVRSTLNGEAGQLDFQYTSLGLESGNHNYPLGWYISPTAADTMGIQARSAVSNALKDNTSVLSRLRQRTKR</sequence>
<keyword evidence="1" id="KW-0812">Transmembrane</keyword>
<evidence type="ECO:0000313" key="2">
    <source>
        <dbReference type="EMBL" id="CCH55710.1"/>
    </source>
</evidence>
<keyword evidence="1" id="KW-1133">Transmembrane helix</keyword>
<feature type="transmembrane region" description="Helical" evidence="1">
    <location>
        <begin position="418"/>
        <end position="438"/>
    </location>
</feature>
<feature type="transmembrane region" description="Helical" evidence="1">
    <location>
        <begin position="319"/>
        <end position="337"/>
    </location>
</feature>
<feature type="transmembrane region" description="Helical" evidence="1">
    <location>
        <begin position="45"/>
        <end position="64"/>
    </location>
</feature>
<dbReference type="AlphaFoldDB" id="I2GP82"/>
<keyword evidence="3" id="KW-1185">Reference proteome</keyword>
<comment type="caution">
    <text evidence="2">The sequence shown here is derived from an EMBL/GenBank/DDBJ whole genome shotgun (WGS) entry which is preliminary data.</text>
</comment>
<feature type="transmembrane region" description="Helical" evidence="1">
    <location>
        <begin position="499"/>
        <end position="520"/>
    </location>
</feature>
<name>I2GP82_9BACT</name>
<gene>
    <name evidence="2" type="ORF">BN8_04990</name>
</gene>
<dbReference type="Proteomes" id="UP000009309">
    <property type="component" value="Unassembled WGS sequence"/>
</dbReference>
<feature type="transmembrane region" description="Helical" evidence="1">
    <location>
        <begin position="473"/>
        <end position="493"/>
    </location>
</feature>
<feature type="transmembrane region" description="Helical" evidence="1">
    <location>
        <begin position="188"/>
        <end position="216"/>
    </location>
</feature>
<evidence type="ECO:0008006" key="4">
    <source>
        <dbReference type="Google" id="ProtNLM"/>
    </source>
</evidence>
<organism evidence="2 3">
    <name type="scientific">Fibrisoma limi BUZ 3</name>
    <dbReference type="NCBI Taxonomy" id="1185876"/>
    <lineage>
        <taxon>Bacteria</taxon>
        <taxon>Pseudomonadati</taxon>
        <taxon>Bacteroidota</taxon>
        <taxon>Cytophagia</taxon>
        <taxon>Cytophagales</taxon>
        <taxon>Spirosomataceae</taxon>
        <taxon>Fibrisoma</taxon>
    </lineage>
</organism>
<dbReference type="EMBL" id="CAIT01000009">
    <property type="protein sequence ID" value="CCH55710.1"/>
    <property type="molecule type" value="Genomic_DNA"/>
</dbReference>
<feature type="transmembrane region" description="Helical" evidence="1">
    <location>
        <begin position="279"/>
        <end position="299"/>
    </location>
</feature>
<feature type="transmembrane region" description="Helical" evidence="1">
    <location>
        <begin position="98"/>
        <end position="127"/>
    </location>
</feature>
<keyword evidence="1" id="KW-0472">Membrane</keyword>
<proteinExistence type="predicted"/>
<evidence type="ECO:0000256" key="1">
    <source>
        <dbReference type="SAM" id="Phobius"/>
    </source>
</evidence>
<feature type="transmembrane region" description="Helical" evidence="1">
    <location>
        <begin position="147"/>
        <end position="165"/>
    </location>
</feature>
<protein>
    <recommendedName>
        <fullName evidence="4">PNPLA domain-containing protein</fullName>
    </recommendedName>
</protein>
<evidence type="ECO:0000313" key="3">
    <source>
        <dbReference type="Proteomes" id="UP000009309"/>
    </source>
</evidence>
<feature type="transmembrane region" description="Helical" evidence="1">
    <location>
        <begin position="376"/>
        <end position="398"/>
    </location>
</feature>
<dbReference type="eggNOG" id="COG1752">
    <property type="taxonomic scope" value="Bacteria"/>
</dbReference>
<reference evidence="2 3" key="1">
    <citation type="journal article" date="2012" name="J. Bacteriol.">
        <title>Genome Sequence of the Filamentous Bacterium Fibrisoma limi BUZ 3T.</title>
        <authorList>
            <person name="Filippini M."/>
            <person name="Qi W."/>
            <person name="Jaenicke S."/>
            <person name="Goesmann A."/>
            <person name="Smits T.H."/>
            <person name="Bagheri H.C."/>
        </authorList>
    </citation>
    <scope>NUCLEOTIDE SEQUENCE [LARGE SCALE GENOMIC DNA]</scope>
    <source>
        <strain evidence="3">BUZ 3T</strain>
    </source>
</reference>
<accession>I2GP82</accession>